<keyword evidence="2" id="KW-1185">Reference proteome</keyword>
<proteinExistence type="predicted"/>
<organism evidence="1 2">
    <name type="scientific">Dibothriocephalus latus</name>
    <name type="common">Fish tapeworm</name>
    <name type="synonym">Diphyllobothrium latum</name>
    <dbReference type="NCBI Taxonomy" id="60516"/>
    <lineage>
        <taxon>Eukaryota</taxon>
        <taxon>Metazoa</taxon>
        <taxon>Spiralia</taxon>
        <taxon>Lophotrochozoa</taxon>
        <taxon>Platyhelminthes</taxon>
        <taxon>Cestoda</taxon>
        <taxon>Eucestoda</taxon>
        <taxon>Diphyllobothriidea</taxon>
        <taxon>Diphyllobothriidae</taxon>
        <taxon>Dibothriocephalus</taxon>
    </lineage>
</organism>
<reference evidence="1 2" key="1">
    <citation type="submission" date="2018-11" db="EMBL/GenBank/DDBJ databases">
        <authorList>
            <consortium name="Pathogen Informatics"/>
        </authorList>
    </citation>
    <scope>NUCLEOTIDE SEQUENCE [LARGE SCALE GENOMIC DNA]</scope>
</reference>
<dbReference type="Proteomes" id="UP000281553">
    <property type="component" value="Unassembled WGS sequence"/>
</dbReference>
<name>A0A3P7LEM5_DIBLA</name>
<dbReference type="EMBL" id="UYRU01052340">
    <property type="protein sequence ID" value="VDN11820.1"/>
    <property type="molecule type" value="Genomic_DNA"/>
</dbReference>
<evidence type="ECO:0000313" key="1">
    <source>
        <dbReference type="EMBL" id="VDN11820.1"/>
    </source>
</evidence>
<accession>A0A3P7LEM5</accession>
<sequence length="68" mass="7571">MRERLWRVRAPLIGRRQQHAGAIVRIAAAPGQEGEEQSLIGVFGGTYKKGETWTSLASCEVYDIGQNR</sequence>
<dbReference type="AlphaFoldDB" id="A0A3P7LEM5"/>
<evidence type="ECO:0000313" key="2">
    <source>
        <dbReference type="Proteomes" id="UP000281553"/>
    </source>
</evidence>
<dbReference type="OrthoDB" id="6310210at2759"/>
<protein>
    <submittedName>
        <fullName evidence="1">Uncharacterized protein</fullName>
    </submittedName>
</protein>
<gene>
    <name evidence="1" type="ORF">DILT_LOCUS7651</name>
</gene>